<dbReference type="EMBL" id="AOHU01000087">
    <property type="protein sequence ID" value="ELY28670.1"/>
    <property type="molecule type" value="Genomic_DNA"/>
</dbReference>
<proteinExistence type="predicted"/>
<keyword evidence="1" id="KW-0812">Transmembrane</keyword>
<evidence type="ECO:0000313" key="3">
    <source>
        <dbReference type="Proteomes" id="UP000011532"/>
    </source>
</evidence>
<accession>A0A384KNS9</accession>
<gene>
    <name evidence="2" type="ORF">C498_11046</name>
</gene>
<evidence type="ECO:0000313" key="2">
    <source>
        <dbReference type="EMBL" id="ELY28670.1"/>
    </source>
</evidence>
<feature type="transmembrane region" description="Helical" evidence="1">
    <location>
        <begin position="20"/>
        <end position="37"/>
    </location>
</feature>
<keyword evidence="1" id="KW-1133">Transmembrane helix</keyword>
<comment type="caution">
    <text evidence="2">The sequence shown here is derived from an EMBL/GenBank/DDBJ whole genome shotgun (WGS) entry which is preliminary data.</text>
</comment>
<keyword evidence="1" id="KW-0472">Membrane</keyword>
<dbReference type="Proteomes" id="UP000011532">
    <property type="component" value="Unassembled WGS sequence"/>
</dbReference>
<dbReference type="AlphaFoldDB" id="A0A384KNS9"/>
<feature type="transmembrane region" description="Helical" evidence="1">
    <location>
        <begin position="49"/>
        <end position="71"/>
    </location>
</feature>
<sequence>MTTAEEQTNSLLVDEQLTKVLVHWGGIGGGTVLLIYTQSWYAESLQESLPLLLLGLLFWLITIGAFSWTMWEFIIPTFVASDR</sequence>
<reference evidence="2 3" key="2">
    <citation type="journal article" date="2014" name="PLoS Genet.">
        <title>Phylogenetically driven sequencing of extremely halophilic archaea reveals strategies for static and dynamic osmo-response.</title>
        <authorList>
            <person name="Becker E.A."/>
            <person name="Seitzer P.M."/>
            <person name="Tritt A."/>
            <person name="Larsen D."/>
            <person name="Krusor M."/>
            <person name="Yao A.I."/>
            <person name="Wu D."/>
            <person name="Madern D."/>
            <person name="Eisen J.A."/>
            <person name="Darling A.E."/>
            <person name="Facciotti M.T."/>
        </authorList>
    </citation>
    <scope>NUCLEOTIDE SEQUENCE [LARGE SCALE GENOMIC DNA]</scope>
    <source>
        <strain evidence="3">ATCC 29605 / DSM 3757 / JCM 8879 / NBRC 14742 / NCIMB 2012 / VKM B-1768 / DS2</strain>
    </source>
</reference>
<organism evidence="2 3">
    <name type="scientific">Haloferax volcanii (strain ATCC 29605 / DSM 3757 / JCM 8879 / NBRC 14742 / NCIMB 2012 / VKM B-1768 / DS2)</name>
    <name type="common">Halobacterium volcanii</name>
    <dbReference type="NCBI Taxonomy" id="309800"/>
    <lineage>
        <taxon>Archaea</taxon>
        <taxon>Methanobacteriati</taxon>
        <taxon>Methanobacteriota</taxon>
        <taxon>Stenosarchaea group</taxon>
        <taxon>Halobacteria</taxon>
        <taxon>Halobacteriales</taxon>
        <taxon>Haloferacaceae</taxon>
        <taxon>Haloferax</taxon>
    </lineage>
</organism>
<evidence type="ECO:0000256" key="1">
    <source>
        <dbReference type="SAM" id="Phobius"/>
    </source>
</evidence>
<protein>
    <submittedName>
        <fullName evidence="2">Uncharacterized protein</fullName>
    </submittedName>
</protein>
<reference evidence="3" key="1">
    <citation type="submission" date="2012-11" db="EMBL/GenBank/DDBJ databases">
        <authorList>
            <person name="Becker E.A."/>
            <person name="Seitzer P."/>
            <person name="Tritt A."/>
            <person name="Larsen D."/>
            <person name="Yao A."/>
            <person name="Wu D."/>
            <person name="Darling A."/>
            <person name="Eisen J.A."/>
            <person name="Facciotti M.T."/>
        </authorList>
    </citation>
    <scope>NUCLEOTIDE SEQUENCE [LARGE SCALE GENOMIC DNA]</scope>
    <source>
        <strain evidence="3">ATCC 29605 / DSM 3757 / JCM 8879 / NBRC 14742 / NCIMB 2012 / VKM B-1768 / DS2</strain>
    </source>
</reference>
<name>A0A384KNS9_HALVD</name>